<feature type="transmembrane region" description="Helical" evidence="2">
    <location>
        <begin position="535"/>
        <end position="555"/>
    </location>
</feature>
<sequence length="654" mass="74559">MKSITYRDDVKRVFVRPSPSDDVADDIKKTIRLNRPSLSTYPTDRIEEDFDPPPPSSYPTLRIKQAFDRPPSSKDPEEWWKNQQDANKYSDVVKRFLAARERDLTNNPISPRRGQGRVAVLNASGPLAPDETPSVVRLPNDDDPHWGSRARLNAIDGFVFETPEDLRHALVRHEGSIFARQTIVLEDMGWDWVEVLASVKNNEICAGLLTFWNVFRNVKDDTWTTLLLVDPPPTAKVVLVHGGNNCEQGGEMKVDITHRDYDETRIPPRPRLGVPRTIRVKVHSDDASAADVLDFDQWLSPIIVEKQRENEKVFWAPKEFKNPSKIPTEAPATLPDLNPKQQEPKLDSDGPPATQLKFKDRRHPIRSIFPPAPGDSSLFDELLEGVYLLEDRDPHDSCEIARTLVLARSSVIVQHLVKEALGLTVAASLGLEKFTDFDFKKLEEKPWTEQWRNDFFDHLWSLREELEYLEFELRENLDVLDMLDDYDNKNALQHIERSRRYASELLARTADAYFEAVNASGALYGNIQAVSSRKITGLATIFVPASLCAAVLAIPSFSGAGDLEKFWIFWAVSVPLAIVLALLLMTNIWAKTVEAYHYVRDAPWSQLSIEKQREARWKRAQEREDSLRRVAIRRNPIRAQEHDACQVVSRASPV</sequence>
<feature type="transmembrane region" description="Helical" evidence="2">
    <location>
        <begin position="567"/>
        <end position="590"/>
    </location>
</feature>
<dbReference type="AlphaFoldDB" id="A0AAE0M5Q6"/>
<gene>
    <name evidence="3" type="ORF">B0T19DRAFT_468515</name>
</gene>
<feature type="region of interest" description="Disordered" evidence="1">
    <location>
        <begin position="37"/>
        <end position="83"/>
    </location>
</feature>
<evidence type="ECO:0000313" key="4">
    <source>
        <dbReference type="Proteomes" id="UP001286456"/>
    </source>
</evidence>
<accession>A0AAE0M5Q6</accession>
<keyword evidence="2" id="KW-0812">Transmembrane</keyword>
<name>A0AAE0M5Q6_9PEZI</name>
<dbReference type="Proteomes" id="UP001286456">
    <property type="component" value="Unassembled WGS sequence"/>
</dbReference>
<feature type="region of interest" description="Disordered" evidence="1">
    <location>
        <begin position="123"/>
        <end position="142"/>
    </location>
</feature>
<feature type="region of interest" description="Disordered" evidence="1">
    <location>
        <begin position="324"/>
        <end position="356"/>
    </location>
</feature>
<keyword evidence="2" id="KW-0472">Membrane</keyword>
<keyword evidence="4" id="KW-1185">Reference proteome</keyword>
<keyword evidence="2" id="KW-1133">Transmembrane helix</keyword>
<evidence type="ECO:0000256" key="1">
    <source>
        <dbReference type="SAM" id="MobiDB-lite"/>
    </source>
</evidence>
<organism evidence="3 4">
    <name type="scientific">Cercophora scortea</name>
    <dbReference type="NCBI Taxonomy" id="314031"/>
    <lineage>
        <taxon>Eukaryota</taxon>
        <taxon>Fungi</taxon>
        <taxon>Dikarya</taxon>
        <taxon>Ascomycota</taxon>
        <taxon>Pezizomycotina</taxon>
        <taxon>Sordariomycetes</taxon>
        <taxon>Sordariomycetidae</taxon>
        <taxon>Sordariales</taxon>
        <taxon>Lasiosphaeriaceae</taxon>
        <taxon>Cercophora</taxon>
    </lineage>
</organism>
<comment type="caution">
    <text evidence="3">The sequence shown here is derived from an EMBL/GenBank/DDBJ whole genome shotgun (WGS) entry which is preliminary data.</text>
</comment>
<dbReference type="EMBL" id="JAUEPO010000006">
    <property type="protein sequence ID" value="KAK3320282.1"/>
    <property type="molecule type" value="Genomic_DNA"/>
</dbReference>
<feature type="compositionally biased region" description="Basic and acidic residues" evidence="1">
    <location>
        <begin position="65"/>
        <end position="80"/>
    </location>
</feature>
<evidence type="ECO:0000313" key="3">
    <source>
        <dbReference type="EMBL" id="KAK3320282.1"/>
    </source>
</evidence>
<reference evidence="3" key="1">
    <citation type="journal article" date="2023" name="Mol. Phylogenet. Evol.">
        <title>Genome-scale phylogeny and comparative genomics of the fungal order Sordariales.</title>
        <authorList>
            <person name="Hensen N."/>
            <person name="Bonometti L."/>
            <person name="Westerberg I."/>
            <person name="Brannstrom I.O."/>
            <person name="Guillou S."/>
            <person name="Cros-Aarteil S."/>
            <person name="Calhoun S."/>
            <person name="Haridas S."/>
            <person name="Kuo A."/>
            <person name="Mondo S."/>
            <person name="Pangilinan J."/>
            <person name="Riley R."/>
            <person name="LaButti K."/>
            <person name="Andreopoulos B."/>
            <person name="Lipzen A."/>
            <person name="Chen C."/>
            <person name="Yan M."/>
            <person name="Daum C."/>
            <person name="Ng V."/>
            <person name="Clum A."/>
            <person name="Steindorff A."/>
            <person name="Ohm R.A."/>
            <person name="Martin F."/>
            <person name="Silar P."/>
            <person name="Natvig D.O."/>
            <person name="Lalanne C."/>
            <person name="Gautier V."/>
            <person name="Ament-Velasquez S.L."/>
            <person name="Kruys A."/>
            <person name="Hutchinson M.I."/>
            <person name="Powell A.J."/>
            <person name="Barry K."/>
            <person name="Miller A.N."/>
            <person name="Grigoriev I.V."/>
            <person name="Debuchy R."/>
            <person name="Gladieux P."/>
            <person name="Hiltunen Thoren M."/>
            <person name="Johannesson H."/>
        </authorList>
    </citation>
    <scope>NUCLEOTIDE SEQUENCE</scope>
    <source>
        <strain evidence="3">SMH4131-1</strain>
    </source>
</reference>
<reference evidence="3" key="2">
    <citation type="submission" date="2023-06" db="EMBL/GenBank/DDBJ databases">
        <authorList>
            <consortium name="Lawrence Berkeley National Laboratory"/>
            <person name="Haridas S."/>
            <person name="Hensen N."/>
            <person name="Bonometti L."/>
            <person name="Westerberg I."/>
            <person name="Brannstrom I.O."/>
            <person name="Guillou S."/>
            <person name="Cros-Aarteil S."/>
            <person name="Calhoun S."/>
            <person name="Kuo A."/>
            <person name="Mondo S."/>
            <person name="Pangilinan J."/>
            <person name="Riley R."/>
            <person name="Labutti K."/>
            <person name="Andreopoulos B."/>
            <person name="Lipzen A."/>
            <person name="Chen C."/>
            <person name="Yanf M."/>
            <person name="Daum C."/>
            <person name="Ng V."/>
            <person name="Clum A."/>
            <person name="Steindorff A."/>
            <person name="Ohm R."/>
            <person name="Martin F."/>
            <person name="Silar P."/>
            <person name="Natvig D."/>
            <person name="Lalanne C."/>
            <person name="Gautier V."/>
            <person name="Ament-Velasquez S.L."/>
            <person name="Kruys A."/>
            <person name="Hutchinson M.I."/>
            <person name="Powell A.J."/>
            <person name="Barry K."/>
            <person name="Miller A.N."/>
            <person name="Grigoriev I.V."/>
            <person name="Debuchy R."/>
            <person name="Gladieux P."/>
            <person name="Thoren M.H."/>
            <person name="Johannesson H."/>
        </authorList>
    </citation>
    <scope>NUCLEOTIDE SEQUENCE</scope>
    <source>
        <strain evidence="3">SMH4131-1</strain>
    </source>
</reference>
<protein>
    <submittedName>
        <fullName evidence="3">Uncharacterized protein</fullName>
    </submittedName>
</protein>
<proteinExistence type="predicted"/>
<evidence type="ECO:0000256" key="2">
    <source>
        <dbReference type="SAM" id="Phobius"/>
    </source>
</evidence>